<name>C6C459_MUSP7</name>
<feature type="domain" description="Alginate lyase" evidence="4">
    <location>
        <begin position="80"/>
        <end position="360"/>
    </location>
</feature>
<keyword evidence="2" id="KW-0456">Lyase</keyword>
<dbReference type="eggNOG" id="ENOG502Z7SW">
    <property type="taxonomic scope" value="Bacteria"/>
</dbReference>
<reference evidence="5" key="1">
    <citation type="submission" date="2009-06" db="EMBL/GenBank/DDBJ databases">
        <title>Complete sequence of Dickeya dadantii Ech703.</title>
        <authorList>
            <consortium name="US DOE Joint Genome Institute"/>
            <person name="Lucas S."/>
            <person name="Copeland A."/>
            <person name="Lapidus A."/>
            <person name="Glavina del Rio T."/>
            <person name="Dalin E."/>
            <person name="Tice H."/>
            <person name="Bruce D."/>
            <person name="Goodwin L."/>
            <person name="Pitluck S."/>
            <person name="Chertkov O."/>
            <person name="Brettin T."/>
            <person name="Detter J.C."/>
            <person name="Han C."/>
            <person name="Larimer F."/>
            <person name="Land M."/>
            <person name="Hauser L."/>
            <person name="Kyrpides N."/>
            <person name="Mikhailova N."/>
            <person name="Balakrishnan V."/>
            <person name="Glasner J."/>
            <person name="Perna N.T."/>
        </authorList>
    </citation>
    <scope>NUCLEOTIDE SEQUENCE [LARGE SCALE GENOMIC DNA]</scope>
    <source>
        <strain evidence="5">Ech703</strain>
    </source>
</reference>
<dbReference type="Gene3D" id="1.50.10.100">
    <property type="entry name" value="Chondroitin AC/alginate lyase"/>
    <property type="match status" value="1"/>
</dbReference>
<dbReference type="EMBL" id="CP001654">
    <property type="protein sequence ID" value="ACS87386.1"/>
    <property type="molecule type" value="Genomic_DNA"/>
</dbReference>
<organism evidence="5 6">
    <name type="scientific">Musicola paradisiaca (strain Ech703)</name>
    <name type="common">Dickeya paradisiaca</name>
    <name type="synonym">Dickeya dadantii</name>
    <dbReference type="NCBI Taxonomy" id="579405"/>
    <lineage>
        <taxon>Bacteria</taxon>
        <taxon>Pseudomonadati</taxon>
        <taxon>Pseudomonadota</taxon>
        <taxon>Gammaproteobacteria</taxon>
        <taxon>Enterobacterales</taxon>
        <taxon>Pectobacteriaceae</taxon>
        <taxon>Musicola</taxon>
    </lineage>
</organism>
<gene>
    <name evidence="5" type="ordered locus">Dd703_3628</name>
</gene>
<keyword evidence="6" id="KW-1185">Reference proteome</keyword>
<accession>C6C459</accession>
<dbReference type="HOGENOM" id="CLU_031144_0_0_6"/>
<dbReference type="InterPro" id="IPR008929">
    <property type="entry name" value="Chondroitin_lyas"/>
</dbReference>
<sequence>MRHCSFLRVGIWLCFFMVALAHASDGNDKNDSNAYVFLQSDQLAVVKQQLRQKRALPQTQLAYQQLLRTADKSLKIPDASVTQKLSISPGRDRHDYLSLAIYWWPDPKKKDGLPWIRRDGHVNPGTKDEHTDLIRLDGFTERLQVLALAWYFSDRQEYADKAISMIRTWFIHPETRMNPNLDYAQAIPGLTQGRGAGVLDGRYFSTRVVDSLILLSKSPGWRPDDEQQVRTWMSDYLNWLLASRNGKQEAMAKNNHGSWYAVQVAGIAWYLHMPEKVKAMIALQRQKFDHQLAVDGSQPEEMQRTRSFHYSCFNLQAASLMAHLASKMGDNLWLYRTPNGSSLLTALDFMAPYLDEAKPWPRETLDRSSSRLLPLLLQAEQATGSRRYRQRMLDTGYGALLAGDNVSDARQNVSTDTRRDIWLLNPPTLTGAP</sequence>
<feature type="signal peptide" evidence="3">
    <location>
        <begin position="1"/>
        <end position="23"/>
    </location>
</feature>
<dbReference type="GO" id="GO:0042597">
    <property type="term" value="C:periplasmic space"/>
    <property type="evidence" value="ECO:0007669"/>
    <property type="project" value="InterPro"/>
</dbReference>
<evidence type="ECO:0000313" key="5">
    <source>
        <dbReference type="EMBL" id="ACS87386.1"/>
    </source>
</evidence>
<dbReference type="KEGG" id="dda:Dd703_3628"/>
<dbReference type="SUPFAM" id="SSF48230">
    <property type="entry name" value="Chondroitin AC/alginate lyase"/>
    <property type="match status" value="1"/>
</dbReference>
<evidence type="ECO:0000259" key="4">
    <source>
        <dbReference type="Pfam" id="PF05426"/>
    </source>
</evidence>
<protein>
    <recommendedName>
        <fullName evidence="4">Alginate lyase domain-containing protein</fullName>
    </recommendedName>
</protein>
<evidence type="ECO:0000256" key="1">
    <source>
        <dbReference type="ARBA" id="ARBA00022729"/>
    </source>
</evidence>
<dbReference type="AlphaFoldDB" id="C6C459"/>
<evidence type="ECO:0000256" key="2">
    <source>
        <dbReference type="ARBA" id="ARBA00023239"/>
    </source>
</evidence>
<proteinExistence type="predicted"/>
<dbReference type="Pfam" id="PF05426">
    <property type="entry name" value="Alginate_lyase"/>
    <property type="match status" value="1"/>
</dbReference>
<keyword evidence="1 3" id="KW-0732">Signal</keyword>
<dbReference type="GO" id="GO:0016829">
    <property type="term" value="F:lyase activity"/>
    <property type="evidence" value="ECO:0007669"/>
    <property type="project" value="UniProtKB-KW"/>
</dbReference>
<dbReference type="STRING" id="579405.Dd703_3628"/>
<evidence type="ECO:0000256" key="3">
    <source>
        <dbReference type="SAM" id="SignalP"/>
    </source>
</evidence>
<evidence type="ECO:0000313" key="6">
    <source>
        <dbReference type="Proteomes" id="UP000002734"/>
    </source>
</evidence>
<dbReference type="Proteomes" id="UP000002734">
    <property type="component" value="Chromosome"/>
</dbReference>
<dbReference type="InterPro" id="IPR008397">
    <property type="entry name" value="Alginate_lyase_dom"/>
</dbReference>
<feature type="chain" id="PRO_5002960099" description="Alginate lyase domain-containing protein" evidence="3">
    <location>
        <begin position="24"/>
        <end position="433"/>
    </location>
</feature>